<evidence type="ECO:0000256" key="4">
    <source>
        <dbReference type="ARBA" id="ARBA00022723"/>
    </source>
</evidence>
<dbReference type="Pfam" id="PF01926">
    <property type="entry name" value="MMR_HSR1"/>
    <property type="match status" value="1"/>
</dbReference>
<evidence type="ECO:0000313" key="10">
    <source>
        <dbReference type="Proteomes" id="UP000275408"/>
    </source>
</evidence>
<organism evidence="9 10">
    <name type="scientific">Pocillopora damicornis</name>
    <name type="common">Cauliflower coral</name>
    <name type="synonym">Millepora damicornis</name>
    <dbReference type="NCBI Taxonomy" id="46731"/>
    <lineage>
        <taxon>Eukaryota</taxon>
        <taxon>Metazoa</taxon>
        <taxon>Cnidaria</taxon>
        <taxon>Anthozoa</taxon>
        <taxon>Hexacorallia</taxon>
        <taxon>Scleractinia</taxon>
        <taxon>Astrocoeniina</taxon>
        <taxon>Pocilloporidae</taxon>
        <taxon>Pocillopora</taxon>
    </lineage>
</organism>
<sequence length="265" mass="29908">MPGARELMQSSTCHKKFFSFLIWRSYCQHVASGIQGYNTSFNPTRRALDRADNEFELIGPKASFHGSALKLEDAPKLKLPEVAFIGRTSVGKSSLINAILNRKKFVKTSKKPGHTRLVNFFNINSKMYLVDLPGYGYVEGLGSKRGTEHFVKVAETYLRERAGKELRSVCLLIDGKVGVKKSDLIAFEMMGEFGGPFQVILTKMDKLPKPRHQAVIEEIYKIKEKFSLDNCFPHVFAVSSTEKTGLSELRYFISLNVGLKNSENW</sequence>
<reference evidence="9 10" key="1">
    <citation type="journal article" date="2018" name="Sci. Rep.">
        <title>Comparative analysis of the Pocillopora damicornis genome highlights role of immune system in coral evolution.</title>
        <authorList>
            <person name="Cunning R."/>
            <person name="Bay R.A."/>
            <person name="Gillette P."/>
            <person name="Baker A.C."/>
            <person name="Traylor-Knowles N."/>
        </authorList>
    </citation>
    <scope>NUCLEOTIDE SEQUENCE [LARGE SCALE GENOMIC DNA]</scope>
    <source>
        <strain evidence="9">RSMAS</strain>
        <tissue evidence="9">Whole animal</tissue>
    </source>
</reference>
<dbReference type="PANTHER" id="PTHR46498:SF1">
    <property type="entry name" value="GTP-BINDING PROTEIN 8"/>
    <property type="match status" value="1"/>
</dbReference>
<keyword evidence="7" id="KW-0342">GTP-binding</keyword>
<evidence type="ECO:0000256" key="1">
    <source>
        <dbReference type="ARBA" id="ARBA00001946"/>
    </source>
</evidence>
<dbReference type="CDD" id="cd01876">
    <property type="entry name" value="YihA_EngB"/>
    <property type="match status" value="1"/>
</dbReference>
<dbReference type="STRING" id="46731.A0A3M6UQF7"/>
<keyword evidence="10" id="KW-1185">Reference proteome</keyword>
<comment type="cofactor">
    <cofactor evidence="1">
        <name>Mg(2+)</name>
        <dbReference type="ChEBI" id="CHEBI:18420"/>
    </cofactor>
</comment>
<dbReference type="InterPro" id="IPR006073">
    <property type="entry name" value="GTP-bd"/>
</dbReference>
<dbReference type="InterPro" id="IPR052279">
    <property type="entry name" value="EngB_GTPase"/>
</dbReference>
<evidence type="ECO:0000313" key="9">
    <source>
        <dbReference type="EMBL" id="RMX55598.1"/>
    </source>
</evidence>
<proteinExistence type="inferred from homology"/>
<dbReference type="PANTHER" id="PTHR46498">
    <property type="entry name" value="GTP-BINDING PROTEIN 8"/>
    <property type="match status" value="1"/>
</dbReference>
<dbReference type="InterPro" id="IPR027417">
    <property type="entry name" value="P-loop_NTPase"/>
</dbReference>
<evidence type="ECO:0000259" key="8">
    <source>
        <dbReference type="PROSITE" id="PS51706"/>
    </source>
</evidence>
<feature type="domain" description="EngB-type G" evidence="8">
    <location>
        <begin position="78"/>
        <end position="259"/>
    </location>
</feature>
<dbReference type="NCBIfam" id="TIGR03598">
    <property type="entry name" value="GTPase_YsxC"/>
    <property type="match status" value="1"/>
</dbReference>
<evidence type="ECO:0000256" key="7">
    <source>
        <dbReference type="ARBA" id="ARBA00023134"/>
    </source>
</evidence>
<evidence type="ECO:0000256" key="3">
    <source>
        <dbReference type="ARBA" id="ARBA00015370"/>
    </source>
</evidence>
<protein>
    <recommendedName>
        <fullName evidence="3">GTP-binding protein 8</fullName>
    </recommendedName>
</protein>
<dbReference type="Proteomes" id="UP000275408">
    <property type="component" value="Unassembled WGS sequence"/>
</dbReference>
<dbReference type="InterPro" id="IPR030393">
    <property type="entry name" value="G_ENGB_dom"/>
</dbReference>
<dbReference type="OrthoDB" id="391988at2759"/>
<keyword evidence="4" id="KW-0479">Metal-binding</keyword>
<dbReference type="HAMAP" id="MF_00321">
    <property type="entry name" value="GTPase_EngB"/>
    <property type="match status" value="1"/>
</dbReference>
<comment type="caution">
    <text evidence="9">The sequence shown here is derived from an EMBL/GenBank/DDBJ whole genome shotgun (WGS) entry which is preliminary data.</text>
</comment>
<name>A0A3M6UQF7_POCDA</name>
<evidence type="ECO:0000256" key="2">
    <source>
        <dbReference type="ARBA" id="ARBA00009638"/>
    </source>
</evidence>
<evidence type="ECO:0000256" key="5">
    <source>
        <dbReference type="ARBA" id="ARBA00022741"/>
    </source>
</evidence>
<dbReference type="GO" id="GO:0005739">
    <property type="term" value="C:mitochondrion"/>
    <property type="evidence" value="ECO:0007669"/>
    <property type="project" value="TreeGrafter"/>
</dbReference>
<comment type="similarity">
    <text evidence="2">Belongs to the TRAFAC class TrmE-Era-EngA-EngB-Septin-like GTPase superfamily. EngB GTPase family.</text>
</comment>
<dbReference type="InterPro" id="IPR019987">
    <property type="entry name" value="GTP-bd_ribosome_bio_YsxC"/>
</dbReference>
<gene>
    <name evidence="9" type="ORF">pdam_00001750</name>
</gene>
<keyword evidence="5" id="KW-0547">Nucleotide-binding</keyword>
<dbReference type="GO" id="GO:0046872">
    <property type="term" value="F:metal ion binding"/>
    <property type="evidence" value="ECO:0007669"/>
    <property type="project" value="UniProtKB-KW"/>
</dbReference>
<evidence type="ECO:0000256" key="6">
    <source>
        <dbReference type="ARBA" id="ARBA00022842"/>
    </source>
</evidence>
<dbReference type="SUPFAM" id="SSF52540">
    <property type="entry name" value="P-loop containing nucleoside triphosphate hydrolases"/>
    <property type="match status" value="1"/>
</dbReference>
<dbReference type="OMA" id="RMDHAPP"/>
<dbReference type="GO" id="GO:0005525">
    <property type="term" value="F:GTP binding"/>
    <property type="evidence" value="ECO:0007669"/>
    <property type="project" value="UniProtKB-KW"/>
</dbReference>
<accession>A0A3M6UQF7</accession>
<dbReference type="PROSITE" id="PS51706">
    <property type="entry name" value="G_ENGB"/>
    <property type="match status" value="1"/>
</dbReference>
<dbReference type="EMBL" id="RCHS01001028">
    <property type="protein sequence ID" value="RMX55598.1"/>
    <property type="molecule type" value="Genomic_DNA"/>
</dbReference>
<keyword evidence="6" id="KW-0460">Magnesium</keyword>
<dbReference type="AlphaFoldDB" id="A0A3M6UQF7"/>
<dbReference type="Gene3D" id="3.40.50.300">
    <property type="entry name" value="P-loop containing nucleotide triphosphate hydrolases"/>
    <property type="match status" value="1"/>
</dbReference>